<dbReference type="PANTHER" id="PTHR32063:SF76">
    <property type="entry name" value="EFFLUX PUMP MEMBRANE TRANSPORTER"/>
    <property type="match status" value="1"/>
</dbReference>
<dbReference type="Gene3D" id="1.20.1640.10">
    <property type="entry name" value="Multidrug efflux transporter AcrB transmembrane domain"/>
    <property type="match status" value="2"/>
</dbReference>
<feature type="transmembrane region" description="Helical" evidence="9">
    <location>
        <begin position="368"/>
        <end position="388"/>
    </location>
</feature>
<feature type="region of interest" description="Disordered" evidence="10">
    <location>
        <begin position="1033"/>
        <end position="1093"/>
    </location>
</feature>
<dbReference type="Gene3D" id="3.30.2090.10">
    <property type="entry name" value="Multidrug efflux transporter AcrB TolC docking domain, DN and DC subdomains"/>
    <property type="match status" value="2"/>
</dbReference>
<sequence>MISDVFIRRPRLAGVISVVVVLAGLLAIAVLPIAQYPEITPPTVSVSANYPGADSTVLAQAVGDPLERAINGVEDMTYMSSTSTDSGTYSLSITFAIGTDPDIAQVNVSNRVQLATAQLPEAVTRQGVTVRSRSPNFLMAVGFFSEGGQVSTIDIGAYLSSTVVTALQRVEGVGDANVLGNADYSMRVWTDPVRMAALSISPAEVNAAIQAENLPASTGQIGGSPAPEGQALVYTITSQGQLNTAAQFENIVVRAEQNGAIVRLKDVARVELGSESYAVNSFVEGNPGKTIQINQSPGGNALATVTAIRAELEQLKGQFPPGLDYQIIYDSTQFVDATIHEIVLTLAITAAIIVVVVFVFLQDWRSTLIPALAIPVSLIGTFAVLLAIGFTINVITLLALILAIGLVVDDAILVVENVQRVMTERKIDRVEATRIAMKEITGPIVSTTLVLLAVFLPTTFLPGLSGQLYRQFGLALSISMLLSSVVALTLTPALAASMLRPPTAAWGPLRWFNRGLDATRNTYAGAVSFLVKRVLVALAILGVGFAVATVSFLSLPSTLLPDEDQGAILFDVSLPDGASLQRTTEAMLEIGDILAETEGVNSYVLNAGYSLLQSSQRTSGGLGIVTLKPWGERPDLFAILGELRGKFAAIPGVQVAAFPPPPIPGLGSVGGFTFELTAENGQDPTEVAQVAASFVSAANERPEIEGARTTFSADVPRLYMTIDRDRAETLGLSVADIYDTVGSTMGETFVNQFIYDGRIYQVRLQAEADARQAASDIGDLYAKNASGQMVPLRSVVTVDTTFGPYAVPRFNLFTAPQITGQPAAGYSSGAALTALEEVAAEVLPDGYSYQFSGTSYQERQAGSVTYIAFGLAFVFAYLFLVAQYESWLQPLTVMLSIGIAAAGAAGSLAVFGYSSNIYSQIGMVMLIGLAAKNAILIVEFAKERREEDGMEITEAAVMGAKQRFRAVLMTALAFILGLIPLVHTSGAGAASRNAIGTAAIGGMVAATFVGIFVVPALFAFFERLREGRKGKLWGREREDRSDLSDKAKKKLETAEAARGKEASDKGATTDAGRDRFPWSFGDARPAAPAAPAE</sequence>
<dbReference type="InterPro" id="IPR000731">
    <property type="entry name" value="SSD"/>
</dbReference>
<dbReference type="InterPro" id="IPR027463">
    <property type="entry name" value="AcrB_DN_DC_subdom"/>
</dbReference>
<accession>A0A7W6EDY8</accession>
<feature type="compositionally biased region" description="Low complexity" evidence="10">
    <location>
        <begin position="1083"/>
        <end position="1093"/>
    </location>
</feature>
<feature type="transmembrane region" description="Helical" evidence="9">
    <location>
        <begin position="436"/>
        <end position="456"/>
    </location>
</feature>
<dbReference type="SUPFAM" id="SSF82866">
    <property type="entry name" value="Multidrug efflux transporter AcrB transmembrane domain"/>
    <property type="match status" value="2"/>
</dbReference>
<keyword evidence="13" id="KW-1185">Reference proteome</keyword>
<dbReference type="Pfam" id="PF00873">
    <property type="entry name" value="ACR_tran"/>
    <property type="match status" value="1"/>
</dbReference>
<dbReference type="PRINTS" id="PR00702">
    <property type="entry name" value="ACRIFLAVINRP"/>
</dbReference>
<keyword evidence="8 9" id="KW-0472">Membrane</keyword>
<evidence type="ECO:0000256" key="4">
    <source>
        <dbReference type="ARBA" id="ARBA00022475"/>
    </source>
</evidence>
<feature type="compositionally biased region" description="Basic and acidic residues" evidence="10">
    <location>
        <begin position="1033"/>
        <end position="1064"/>
    </location>
</feature>
<dbReference type="GO" id="GO:0005886">
    <property type="term" value="C:plasma membrane"/>
    <property type="evidence" value="ECO:0007669"/>
    <property type="project" value="UniProtKB-SubCell"/>
</dbReference>
<proteinExistence type="inferred from homology"/>
<dbReference type="SUPFAM" id="SSF82714">
    <property type="entry name" value="Multidrug efflux transporter AcrB TolC docking domain, DN and DC subdomains"/>
    <property type="match status" value="2"/>
</dbReference>
<feature type="domain" description="SSD" evidence="11">
    <location>
        <begin position="372"/>
        <end position="497"/>
    </location>
</feature>
<comment type="similarity">
    <text evidence="2 9">Belongs to the resistance-nodulation-cell division (RND) (TC 2.A.6) family.</text>
</comment>
<dbReference type="GO" id="GO:0009636">
    <property type="term" value="P:response to toxic substance"/>
    <property type="evidence" value="ECO:0007669"/>
    <property type="project" value="UniProtKB-ARBA"/>
</dbReference>
<dbReference type="Gene3D" id="3.30.70.1430">
    <property type="entry name" value="Multidrug efflux transporter AcrB pore domain"/>
    <property type="match status" value="2"/>
</dbReference>
<feature type="transmembrane region" description="Helical" evidence="9">
    <location>
        <begin position="342"/>
        <end position="361"/>
    </location>
</feature>
<feature type="transmembrane region" description="Helical" evidence="9">
    <location>
        <begin position="864"/>
        <end position="884"/>
    </location>
</feature>
<evidence type="ECO:0000313" key="12">
    <source>
        <dbReference type="EMBL" id="MBB3997572.1"/>
    </source>
</evidence>
<feature type="transmembrane region" description="Helical" evidence="9">
    <location>
        <begin position="891"/>
        <end position="911"/>
    </location>
</feature>
<evidence type="ECO:0000256" key="7">
    <source>
        <dbReference type="ARBA" id="ARBA00022989"/>
    </source>
</evidence>
<keyword evidence="6 9" id="KW-0812">Transmembrane</keyword>
<evidence type="ECO:0000256" key="5">
    <source>
        <dbReference type="ARBA" id="ARBA00022519"/>
    </source>
</evidence>
<keyword evidence="4" id="KW-1003">Cell membrane</keyword>
<feature type="transmembrane region" description="Helical" evidence="9">
    <location>
        <begin position="962"/>
        <end position="982"/>
    </location>
</feature>
<evidence type="ECO:0000259" key="11">
    <source>
        <dbReference type="PROSITE" id="PS50156"/>
    </source>
</evidence>
<evidence type="ECO:0000256" key="2">
    <source>
        <dbReference type="ARBA" id="ARBA00010942"/>
    </source>
</evidence>
<dbReference type="PANTHER" id="PTHR32063">
    <property type="match status" value="1"/>
</dbReference>
<name>A0A7W6EDY8_9HYPH</name>
<dbReference type="InterPro" id="IPR001036">
    <property type="entry name" value="Acrflvin-R"/>
</dbReference>
<evidence type="ECO:0000256" key="3">
    <source>
        <dbReference type="ARBA" id="ARBA00022448"/>
    </source>
</evidence>
<keyword evidence="5 9" id="KW-0997">Cell inner membrane</keyword>
<dbReference type="FunFam" id="1.20.1640.10:FF:000001">
    <property type="entry name" value="Efflux pump membrane transporter"/>
    <property type="match status" value="1"/>
</dbReference>
<dbReference type="NCBIfam" id="TIGR00915">
    <property type="entry name" value="2A0602"/>
    <property type="match status" value="1"/>
</dbReference>
<dbReference type="GO" id="GO:0015562">
    <property type="term" value="F:efflux transmembrane transporter activity"/>
    <property type="evidence" value="ECO:0007669"/>
    <property type="project" value="InterPro"/>
</dbReference>
<feature type="transmembrane region" description="Helical" evidence="9">
    <location>
        <begin position="468"/>
        <end position="490"/>
    </location>
</feature>
<keyword evidence="7 9" id="KW-1133">Transmembrane helix</keyword>
<evidence type="ECO:0000256" key="10">
    <source>
        <dbReference type="SAM" id="MobiDB-lite"/>
    </source>
</evidence>
<feature type="transmembrane region" description="Helical" evidence="9">
    <location>
        <begin position="994"/>
        <end position="1021"/>
    </location>
</feature>
<dbReference type="PROSITE" id="PS50156">
    <property type="entry name" value="SSD"/>
    <property type="match status" value="1"/>
</dbReference>
<gene>
    <name evidence="12" type="ORF">GGR04_001408</name>
</gene>
<feature type="transmembrane region" description="Helical" evidence="9">
    <location>
        <begin position="12"/>
        <end position="34"/>
    </location>
</feature>
<dbReference type="RefSeq" id="WP_183199124.1">
    <property type="nucleotide sequence ID" value="NZ_JACIEK010000002.1"/>
</dbReference>
<evidence type="ECO:0000256" key="8">
    <source>
        <dbReference type="ARBA" id="ARBA00023136"/>
    </source>
</evidence>
<comment type="subcellular location">
    <subcellularLocation>
        <location evidence="1 9">Cell inner membrane</location>
        <topology evidence="1 9">Multi-pass membrane protein</topology>
    </subcellularLocation>
</comment>
<dbReference type="Proteomes" id="UP000542776">
    <property type="component" value="Unassembled WGS sequence"/>
</dbReference>
<dbReference type="GO" id="GO:0042910">
    <property type="term" value="F:xenobiotic transmembrane transporter activity"/>
    <property type="evidence" value="ECO:0007669"/>
    <property type="project" value="TreeGrafter"/>
</dbReference>
<evidence type="ECO:0000256" key="1">
    <source>
        <dbReference type="ARBA" id="ARBA00004429"/>
    </source>
</evidence>
<comment type="caution">
    <text evidence="12">The sequence shown here is derived from an EMBL/GenBank/DDBJ whole genome shotgun (WGS) entry which is preliminary data.</text>
</comment>
<protein>
    <recommendedName>
        <fullName evidence="9">Efflux pump membrane transporter</fullName>
    </recommendedName>
</protein>
<evidence type="ECO:0000313" key="13">
    <source>
        <dbReference type="Proteomes" id="UP000542776"/>
    </source>
</evidence>
<reference evidence="12 13" key="1">
    <citation type="submission" date="2020-08" db="EMBL/GenBank/DDBJ databases">
        <title>Genomic Encyclopedia of Type Strains, Phase IV (KMG-IV): sequencing the most valuable type-strain genomes for metagenomic binning, comparative biology and taxonomic classification.</title>
        <authorList>
            <person name="Goeker M."/>
        </authorList>
    </citation>
    <scope>NUCLEOTIDE SEQUENCE [LARGE SCALE GENOMIC DNA]</scope>
    <source>
        <strain evidence="12 13">DSM 102238</strain>
    </source>
</reference>
<feature type="transmembrane region" description="Helical" evidence="9">
    <location>
        <begin position="534"/>
        <end position="555"/>
    </location>
</feature>
<dbReference type="AlphaFoldDB" id="A0A7W6EDY8"/>
<feature type="transmembrane region" description="Helical" evidence="9">
    <location>
        <begin position="917"/>
        <end position="941"/>
    </location>
</feature>
<dbReference type="FunFam" id="3.30.70.1430:FF:000001">
    <property type="entry name" value="Efflux pump membrane transporter"/>
    <property type="match status" value="1"/>
</dbReference>
<evidence type="ECO:0000256" key="6">
    <source>
        <dbReference type="ARBA" id="ARBA00022692"/>
    </source>
</evidence>
<dbReference type="Gene3D" id="3.30.70.1320">
    <property type="entry name" value="Multidrug efflux transporter AcrB pore domain like"/>
    <property type="match status" value="1"/>
</dbReference>
<dbReference type="InterPro" id="IPR004764">
    <property type="entry name" value="MdtF-like"/>
</dbReference>
<evidence type="ECO:0000256" key="9">
    <source>
        <dbReference type="RuleBase" id="RU364070"/>
    </source>
</evidence>
<dbReference type="Gene3D" id="3.30.70.1440">
    <property type="entry name" value="Multidrug efflux transporter AcrB pore domain"/>
    <property type="match status" value="1"/>
</dbReference>
<feature type="transmembrane region" description="Helical" evidence="9">
    <location>
        <begin position="394"/>
        <end position="415"/>
    </location>
</feature>
<dbReference type="EMBL" id="JACIEK010000002">
    <property type="protein sequence ID" value="MBB3997572.1"/>
    <property type="molecule type" value="Genomic_DNA"/>
</dbReference>
<dbReference type="SUPFAM" id="SSF82693">
    <property type="entry name" value="Multidrug efflux transporter AcrB pore domain, PN1, PN2, PC1 and PC2 subdomains"/>
    <property type="match status" value="4"/>
</dbReference>
<keyword evidence="3 9" id="KW-0813">Transport</keyword>
<organism evidence="12 13">
    <name type="scientific">Aureimonas pseudogalii</name>
    <dbReference type="NCBI Taxonomy" id="1744844"/>
    <lineage>
        <taxon>Bacteria</taxon>
        <taxon>Pseudomonadati</taxon>
        <taxon>Pseudomonadota</taxon>
        <taxon>Alphaproteobacteria</taxon>
        <taxon>Hyphomicrobiales</taxon>
        <taxon>Aurantimonadaceae</taxon>
        <taxon>Aureimonas</taxon>
    </lineage>
</organism>